<organism evidence="1 2">
    <name type="scientific">Oleidesulfovibrio alaskensis (strain ATCC BAA-1058 / DSM 17464 / G20)</name>
    <name type="common">Desulfovibrio alaskensis</name>
    <dbReference type="NCBI Taxonomy" id="207559"/>
    <lineage>
        <taxon>Bacteria</taxon>
        <taxon>Pseudomonadati</taxon>
        <taxon>Thermodesulfobacteriota</taxon>
        <taxon>Desulfovibrionia</taxon>
        <taxon>Desulfovibrionales</taxon>
        <taxon>Desulfovibrionaceae</taxon>
        <taxon>Oleidesulfovibrio</taxon>
    </lineage>
</organism>
<name>Q30XU0_OLEA2</name>
<reference evidence="1 2" key="1">
    <citation type="journal article" date="2011" name="J. Bacteriol.">
        <title>Complete genome sequence and updated annotation of Desulfovibrio alaskensis G20.</title>
        <authorList>
            <person name="Hauser L.J."/>
            <person name="Land M.L."/>
            <person name="Brown S.D."/>
            <person name="Larimer F."/>
            <person name="Keller K.L."/>
            <person name="Rapp-Giles B.J."/>
            <person name="Price M.N."/>
            <person name="Lin M."/>
            <person name="Bruce D.C."/>
            <person name="Detter J.C."/>
            <person name="Tapia R."/>
            <person name="Han C.S."/>
            <person name="Goodwin L.A."/>
            <person name="Cheng J.F."/>
            <person name="Pitluck S."/>
            <person name="Copeland A."/>
            <person name="Lucas S."/>
            <person name="Nolan M."/>
            <person name="Lapidus A.L."/>
            <person name="Palumbo A.V."/>
            <person name="Wall J.D."/>
        </authorList>
    </citation>
    <scope>NUCLEOTIDE SEQUENCE [LARGE SCALE GENOMIC DNA]</scope>
    <source>
        <strain evidence="2">ATCC BAA 1058 / DSM 17464 / G20</strain>
    </source>
</reference>
<dbReference type="Proteomes" id="UP000002710">
    <property type="component" value="Chromosome"/>
</dbReference>
<gene>
    <name evidence="1" type="ordered locus">Dde_2710</name>
</gene>
<dbReference type="KEGG" id="dde:Dde_2710"/>
<dbReference type="EMBL" id="CP000112">
    <property type="protein sequence ID" value="ABB39506.1"/>
    <property type="molecule type" value="Genomic_DNA"/>
</dbReference>
<protein>
    <submittedName>
        <fullName evidence="1">Uncharacterized protein</fullName>
    </submittedName>
</protein>
<keyword evidence="2" id="KW-1185">Reference proteome</keyword>
<proteinExistence type="predicted"/>
<dbReference type="AlphaFoldDB" id="Q30XU0"/>
<dbReference type="HOGENOM" id="CLU_1575914_0_0_7"/>
<dbReference type="RefSeq" id="WP_011368532.1">
    <property type="nucleotide sequence ID" value="NC_007519.1"/>
</dbReference>
<evidence type="ECO:0000313" key="1">
    <source>
        <dbReference type="EMBL" id="ABB39506.1"/>
    </source>
</evidence>
<accession>Q30XU0</accession>
<sequence length="169" mass="19157">MTLFVTILIIFVLTIGGVISNHVITARNLDMIRRLRSEQQKLSLGREEAAERVSDLRRREKMLRIQLNDIEKGLPPIDLGFMTQEAVQTGQEGAADYSDMLEKPAKIARGENAVLESLVRGRRITPAQLQKARDYKTQTGSEYGLEDVLVMLGYLRKEDLEVARRRFGA</sequence>
<evidence type="ECO:0000313" key="2">
    <source>
        <dbReference type="Proteomes" id="UP000002710"/>
    </source>
</evidence>